<dbReference type="RefSeq" id="WP_133333998.1">
    <property type="nucleotide sequence ID" value="NZ_JAVGVR010000001.1"/>
</dbReference>
<dbReference type="SMART" id="SM00014">
    <property type="entry name" value="acidPPc"/>
    <property type="match status" value="1"/>
</dbReference>
<feature type="transmembrane region" description="Helical" evidence="1">
    <location>
        <begin position="54"/>
        <end position="73"/>
    </location>
</feature>
<dbReference type="InterPro" id="IPR033879">
    <property type="entry name" value="UPP_Pase"/>
</dbReference>
<dbReference type="InterPro" id="IPR000326">
    <property type="entry name" value="PAP2/HPO"/>
</dbReference>
<dbReference type="Proteomes" id="UP000295132">
    <property type="component" value="Unassembled WGS sequence"/>
</dbReference>
<evidence type="ECO:0000313" key="6">
    <source>
        <dbReference type="Proteomes" id="UP001178888"/>
    </source>
</evidence>
<dbReference type="GO" id="GO:0050380">
    <property type="term" value="F:undecaprenyl-diphosphatase activity"/>
    <property type="evidence" value="ECO:0007669"/>
    <property type="project" value="InterPro"/>
</dbReference>
<dbReference type="Proteomes" id="UP001178888">
    <property type="component" value="Unassembled WGS sequence"/>
</dbReference>
<dbReference type="InterPro" id="IPR036938">
    <property type="entry name" value="PAP2/HPO_sf"/>
</dbReference>
<dbReference type="PANTHER" id="PTHR14969:SF13">
    <property type="entry name" value="AT30094P"/>
    <property type="match status" value="1"/>
</dbReference>
<name>A0A4R5VTG5_9BACI</name>
<dbReference type="AlphaFoldDB" id="A0A4R5VTG5"/>
<organism evidence="4 5">
    <name type="scientific">Bacillus salipaludis</name>
    <dbReference type="NCBI Taxonomy" id="2547811"/>
    <lineage>
        <taxon>Bacteria</taxon>
        <taxon>Bacillati</taxon>
        <taxon>Bacillota</taxon>
        <taxon>Bacilli</taxon>
        <taxon>Bacillales</taxon>
        <taxon>Bacillaceae</taxon>
        <taxon>Bacillus</taxon>
    </lineage>
</organism>
<evidence type="ECO:0000313" key="4">
    <source>
        <dbReference type="EMBL" id="TDK62272.1"/>
    </source>
</evidence>
<keyword evidence="1" id="KW-0472">Membrane</keyword>
<dbReference type="SUPFAM" id="SSF48317">
    <property type="entry name" value="Acid phosphatase/Vanadium-dependent haloperoxidase"/>
    <property type="match status" value="1"/>
</dbReference>
<dbReference type="GO" id="GO:0005886">
    <property type="term" value="C:plasma membrane"/>
    <property type="evidence" value="ECO:0007669"/>
    <property type="project" value="InterPro"/>
</dbReference>
<dbReference type="CDD" id="cd03385">
    <property type="entry name" value="PAP2_BcrC_like"/>
    <property type="match status" value="1"/>
</dbReference>
<feature type="domain" description="Phosphatidic acid phosphatase type 2/haloperoxidase" evidence="2">
    <location>
        <begin position="59"/>
        <end position="164"/>
    </location>
</feature>
<keyword evidence="1" id="KW-1133">Transmembrane helix</keyword>
<feature type="transmembrane region" description="Helical" evidence="1">
    <location>
        <begin position="125"/>
        <end position="143"/>
    </location>
</feature>
<dbReference type="Gene3D" id="1.20.144.10">
    <property type="entry name" value="Phosphatidic acid phosphatase type 2/haloperoxidase"/>
    <property type="match status" value="1"/>
</dbReference>
<dbReference type="PANTHER" id="PTHR14969">
    <property type="entry name" value="SPHINGOSINE-1-PHOSPHATE PHOSPHOHYDROLASE"/>
    <property type="match status" value="1"/>
</dbReference>
<evidence type="ECO:0000256" key="1">
    <source>
        <dbReference type="SAM" id="Phobius"/>
    </source>
</evidence>
<evidence type="ECO:0000259" key="2">
    <source>
        <dbReference type="SMART" id="SM00014"/>
    </source>
</evidence>
<reference evidence="4 5" key="1">
    <citation type="submission" date="2019-03" db="EMBL/GenBank/DDBJ databases">
        <title>Bacillus niacini sp. nov. a Nicotinate-Metabolizing Mesophile Isolated from Soil.</title>
        <authorList>
            <person name="Zhang G."/>
        </authorList>
    </citation>
    <scope>NUCLEOTIDE SEQUENCE [LARGE SCALE GENOMIC DNA]</scope>
    <source>
        <strain evidence="4 5">WN066</strain>
    </source>
</reference>
<dbReference type="Pfam" id="PF01569">
    <property type="entry name" value="PAP2"/>
    <property type="match status" value="1"/>
</dbReference>
<proteinExistence type="predicted"/>
<evidence type="ECO:0000313" key="3">
    <source>
        <dbReference type="EMBL" id="MDQ6600280.1"/>
    </source>
</evidence>
<feature type="transmembrane region" description="Helical" evidence="1">
    <location>
        <begin position="100"/>
        <end position="118"/>
    </location>
</feature>
<reference evidence="3" key="2">
    <citation type="submission" date="2023-08" db="EMBL/GenBank/DDBJ databases">
        <title>Nitrogen cycling bacteria in agricultural field soils.</title>
        <authorList>
            <person name="Jang J."/>
        </authorList>
    </citation>
    <scope>NUCLEOTIDE SEQUENCE</scope>
    <source>
        <strain evidence="3">PS3-36</strain>
    </source>
</reference>
<feature type="transmembrane region" description="Helical" evidence="1">
    <location>
        <begin position="149"/>
        <end position="167"/>
    </location>
</feature>
<dbReference type="EMBL" id="JAVGVR010000001">
    <property type="protein sequence ID" value="MDQ6600280.1"/>
    <property type="molecule type" value="Genomic_DNA"/>
</dbReference>
<gene>
    <name evidence="4" type="ORF">E2K98_09450</name>
    <name evidence="3" type="ORF">RCG21_28815</name>
</gene>
<keyword evidence="6" id="KW-1185">Reference proteome</keyword>
<accession>A0A4R5VTG5</accession>
<protein>
    <submittedName>
        <fullName evidence="4">Undecaprenyl-diphosphatase</fullName>
    </submittedName>
</protein>
<evidence type="ECO:0000313" key="5">
    <source>
        <dbReference type="Proteomes" id="UP000295132"/>
    </source>
</evidence>
<dbReference type="EMBL" id="SMYO01000004">
    <property type="protein sequence ID" value="TDK62272.1"/>
    <property type="molecule type" value="Genomic_DNA"/>
</dbReference>
<sequence>MSQLNIEAFRAINNLGKDHSFLDPIAVFLAEYMLYFLILGMLVYWFTRTDKNRMMIILSVISVAVAEVIGKIAGKLYSHYQPFAELPHVNKLVSHAVDNAFPSDHSIIFFSICFSILLVRKKEGWLWIILACCVAISRVMVGVHYPLDVITGALIGIISALFVYLIAPKLSFLNKLLAIYEKVEGVILPKSKSGDRNKNF</sequence>
<feature type="transmembrane region" description="Helical" evidence="1">
    <location>
        <begin position="25"/>
        <end position="47"/>
    </location>
</feature>
<comment type="caution">
    <text evidence="4">The sequence shown here is derived from an EMBL/GenBank/DDBJ whole genome shotgun (WGS) entry which is preliminary data.</text>
</comment>
<keyword evidence="1" id="KW-0812">Transmembrane</keyword>